<feature type="compositionally biased region" description="Low complexity" evidence="1">
    <location>
        <begin position="95"/>
        <end position="105"/>
    </location>
</feature>
<name>A0A165GN77_EXIGL</name>
<accession>A0A165GN77</accession>
<feature type="region of interest" description="Disordered" evidence="1">
    <location>
        <begin position="89"/>
        <end position="134"/>
    </location>
</feature>
<reference evidence="2 3" key="1">
    <citation type="journal article" date="2016" name="Mol. Biol. Evol.">
        <title>Comparative Genomics of Early-Diverging Mushroom-Forming Fungi Provides Insights into the Origins of Lignocellulose Decay Capabilities.</title>
        <authorList>
            <person name="Nagy L.G."/>
            <person name="Riley R."/>
            <person name="Tritt A."/>
            <person name="Adam C."/>
            <person name="Daum C."/>
            <person name="Floudas D."/>
            <person name="Sun H."/>
            <person name="Yadav J.S."/>
            <person name="Pangilinan J."/>
            <person name="Larsson K.H."/>
            <person name="Matsuura K."/>
            <person name="Barry K."/>
            <person name="Labutti K."/>
            <person name="Kuo R."/>
            <person name="Ohm R.A."/>
            <person name="Bhattacharya S.S."/>
            <person name="Shirouzu T."/>
            <person name="Yoshinaga Y."/>
            <person name="Martin F.M."/>
            <person name="Grigoriev I.V."/>
            <person name="Hibbett D.S."/>
        </authorList>
    </citation>
    <scope>NUCLEOTIDE SEQUENCE [LARGE SCALE GENOMIC DNA]</scope>
    <source>
        <strain evidence="2 3">HHB12029</strain>
    </source>
</reference>
<dbReference type="AlphaFoldDB" id="A0A165GN77"/>
<keyword evidence="3" id="KW-1185">Reference proteome</keyword>
<sequence length="295" mass="33464">MSAHKRQRSDDADVERPAKLLRTDNGDANDAGSKQPSPFTDASNTSGQPWTYRVDGELVGTTPAKTDSRQAYWLQKLQTKTATLMRRLPWSRSSTTPPDLKTTTTARKPISRPRPLTTSINPSRPARETRTTPSFPALSAPAQLLSDISEPARRRNRNTPFIRFRHRDGTSTVKRVVFPSLLGPNTKVKAIECRVLPTSNGRPPRARTVEPDLHRVALQQRWTSAQPALSALHQSDAQKILRERWRIRKLLATQEQMMQDAIMQKFMELRVERDLAQCGFKTGTGYDSKMWRARK</sequence>
<evidence type="ECO:0000256" key="1">
    <source>
        <dbReference type="SAM" id="MobiDB-lite"/>
    </source>
</evidence>
<feature type="compositionally biased region" description="Basic and acidic residues" evidence="1">
    <location>
        <begin position="8"/>
        <end position="25"/>
    </location>
</feature>
<proteinExistence type="predicted"/>
<dbReference type="InParanoid" id="A0A165GN77"/>
<evidence type="ECO:0000313" key="3">
    <source>
        <dbReference type="Proteomes" id="UP000077266"/>
    </source>
</evidence>
<dbReference type="Proteomes" id="UP000077266">
    <property type="component" value="Unassembled WGS sequence"/>
</dbReference>
<feature type="compositionally biased region" description="Polar residues" evidence="1">
    <location>
        <begin position="32"/>
        <end position="49"/>
    </location>
</feature>
<organism evidence="2 3">
    <name type="scientific">Exidia glandulosa HHB12029</name>
    <dbReference type="NCBI Taxonomy" id="1314781"/>
    <lineage>
        <taxon>Eukaryota</taxon>
        <taxon>Fungi</taxon>
        <taxon>Dikarya</taxon>
        <taxon>Basidiomycota</taxon>
        <taxon>Agaricomycotina</taxon>
        <taxon>Agaricomycetes</taxon>
        <taxon>Auriculariales</taxon>
        <taxon>Exidiaceae</taxon>
        <taxon>Exidia</taxon>
    </lineage>
</organism>
<gene>
    <name evidence="2" type="ORF">EXIGLDRAFT_113632</name>
</gene>
<feature type="region of interest" description="Disordered" evidence="1">
    <location>
        <begin position="1"/>
        <end position="52"/>
    </location>
</feature>
<protein>
    <submittedName>
        <fullName evidence="2">Uncharacterized protein</fullName>
    </submittedName>
</protein>
<evidence type="ECO:0000313" key="2">
    <source>
        <dbReference type="EMBL" id="KZV90768.1"/>
    </source>
</evidence>
<dbReference type="EMBL" id="KV426041">
    <property type="protein sequence ID" value="KZV90768.1"/>
    <property type="molecule type" value="Genomic_DNA"/>
</dbReference>